<dbReference type="OrthoDB" id="6088898at2759"/>
<dbReference type="Proteomes" id="UP001165740">
    <property type="component" value="Chromosome 6"/>
</dbReference>
<evidence type="ECO:0000313" key="2">
    <source>
        <dbReference type="Proteomes" id="UP000076420"/>
    </source>
</evidence>
<dbReference type="AlphaFoldDB" id="A0A2C9MAB8"/>
<reference evidence="1" key="1">
    <citation type="submission" date="2020-05" db="UniProtKB">
        <authorList>
            <consortium name="EnsemblMetazoa"/>
        </authorList>
    </citation>
    <scope>IDENTIFICATION</scope>
    <source>
        <strain evidence="1">BB02</strain>
    </source>
</reference>
<organism evidence="1 2">
    <name type="scientific">Biomphalaria glabrata</name>
    <name type="common">Bloodfluke planorb</name>
    <name type="synonym">Freshwater snail</name>
    <dbReference type="NCBI Taxonomy" id="6526"/>
    <lineage>
        <taxon>Eukaryota</taxon>
        <taxon>Metazoa</taxon>
        <taxon>Spiralia</taxon>
        <taxon>Lophotrochozoa</taxon>
        <taxon>Mollusca</taxon>
        <taxon>Gastropoda</taxon>
        <taxon>Heterobranchia</taxon>
        <taxon>Euthyneura</taxon>
        <taxon>Panpulmonata</taxon>
        <taxon>Hygrophila</taxon>
        <taxon>Lymnaeoidea</taxon>
        <taxon>Planorbidae</taxon>
        <taxon>Biomphalaria</taxon>
    </lineage>
</organism>
<dbReference type="EnsemblMetazoa" id="BGLB040342-RA">
    <property type="protein sequence ID" value="BGLB040342-PA"/>
    <property type="gene ID" value="BGLB040342"/>
</dbReference>
<dbReference type="STRING" id="6526.A0A2C9MAB8"/>
<reference evidence="4" key="2">
    <citation type="submission" date="2025-04" db="UniProtKB">
        <authorList>
            <consortium name="RefSeq"/>
        </authorList>
    </citation>
    <scope>IDENTIFICATION</scope>
</reference>
<accession>A0A2C9MAB8</accession>
<gene>
    <name evidence="1" type="primary">106052662</name>
    <name evidence="4" type="synonym">LOC106052662</name>
</gene>
<sequence length="196" mass="21930">MTKSRCPKVTAECSVLYYTLHVHDVMRCPFPRYDVTEAILTYVIAGASFMLGYTMDYTTSHERSLDSSTFGGPVNALTTRATPEEEVCCSGVLGYASDNVSLNFPCQDRPCCNSTETVAVVAIDYAMGFRFQCMPRSSIQPLCYEYGTEVRTSNQDPDFIPRACCPGLKFRVVLNQWYAALVIKCVEMDNNDDDYS</sequence>
<name>A0A2C9MAB8_BIOGL</name>
<dbReference type="KEGG" id="bgt:106052662"/>
<dbReference type="GeneID" id="106052662"/>
<protein>
    <submittedName>
        <fullName evidence="4">Uncharacterized protein LOC106052662</fullName>
    </submittedName>
</protein>
<keyword evidence="3" id="KW-1185">Reference proteome</keyword>
<evidence type="ECO:0000313" key="4">
    <source>
        <dbReference type="RefSeq" id="XP_013063544.1"/>
    </source>
</evidence>
<dbReference type="VEuPathDB" id="VectorBase:BGLB040342"/>
<dbReference type="RefSeq" id="XP_013063544.1">
    <property type="nucleotide sequence ID" value="XM_013208090.2"/>
</dbReference>
<evidence type="ECO:0000313" key="3">
    <source>
        <dbReference type="Proteomes" id="UP001165740"/>
    </source>
</evidence>
<proteinExistence type="predicted"/>
<evidence type="ECO:0000313" key="1">
    <source>
        <dbReference type="EnsemblMetazoa" id="BGLB040342-PA"/>
    </source>
</evidence>
<dbReference type="Proteomes" id="UP000076420">
    <property type="component" value="Unassembled WGS sequence"/>
</dbReference>
<dbReference type="VEuPathDB" id="VectorBase:BGLAX_048686"/>